<dbReference type="InterPro" id="IPR056647">
    <property type="entry name" value="DUF7745"/>
</dbReference>
<evidence type="ECO:0000259" key="1">
    <source>
        <dbReference type="Pfam" id="PF24924"/>
    </source>
</evidence>
<evidence type="ECO:0000313" key="2">
    <source>
        <dbReference type="EMBL" id="RDY12196.1"/>
    </source>
</evidence>
<keyword evidence="3" id="KW-1185">Reference proteome</keyword>
<name>A0A371IAY8_MUCPR</name>
<dbReference type="OrthoDB" id="983711at2759"/>
<dbReference type="Pfam" id="PF24924">
    <property type="entry name" value="DUF7745"/>
    <property type="match status" value="1"/>
</dbReference>
<reference evidence="2" key="1">
    <citation type="submission" date="2018-05" db="EMBL/GenBank/DDBJ databases">
        <title>Draft genome of Mucuna pruriens seed.</title>
        <authorList>
            <person name="Nnadi N.E."/>
            <person name="Vos R."/>
            <person name="Hasami M.H."/>
            <person name="Devisetty U.K."/>
            <person name="Aguiy J.C."/>
        </authorList>
    </citation>
    <scope>NUCLEOTIDE SEQUENCE [LARGE SCALE GENOMIC DNA]</scope>
    <source>
        <strain evidence="2">JCA_2017</strain>
    </source>
</reference>
<comment type="caution">
    <text evidence="2">The sequence shown here is derived from an EMBL/GenBank/DDBJ whole genome shotgun (WGS) entry which is preliminary data.</text>
</comment>
<sequence>GNYLKGQWRRTFQGRYDNLSRILEVKVQPILAPTLEEYEQLHRLPLVKSPHYFYRGHYPSWALVAKLLRVPKSKILKKKRRRNRLEGIQRTNLEERLH</sequence>
<dbReference type="EMBL" id="QJKJ01000515">
    <property type="protein sequence ID" value="RDY12196.1"/>
    <property type="molecule type" value="Genomic_DNA"/>
</dbReference>
<accession>A0A371IAY8</accession>
<protein>
    <recommendedName>
        <fullName evidence="1">DUF7745 domain-containing protein</fullName>
    </recommendedName>
</protein>
<dbReference type="Proteomes" id="UP000257109">
    <property type="component" value="Unassembled WGS sequence"/>
</dbReference>
<dbReference type="AlphaFoldDB" id="A0A371IAY8"/>
<evidence type="ECO:0000313" key="3">
    <source>
        <dbReference type="Proteomes" id="UP000257109"/>
    </source>
</evidence>
<gene>
    <name evidence="2" type="ORF">CR513_03055</name>
</gene>
<organism evidence="2 3">
    <name type="scientific">Mucuna pruriens</name>
    <name type="common">Velvet bean</name>
    <name type="synonym">Dolichos pruriens</name>
    <dbReference type="NCBI Taxonomy" id="157652"/>
    <lineage>
        <taxon>Eukaryota</taxon>
        <taxon>Viridiplantae</taxon>
        <taxon>Streptophyta</taxon>
        <taxon>Embryophyta</taxon>
        <taxon>Tracheophyta</taxon>
        <taxon>Spermatophyta</taxon>
        <taxon>Magnoliopsida</taxon>
        <taxon>eudicotyledons</taxon>
        <taxon>Gunneridae</taxon>
        <taxon>Pentapetalae</taxon>
        <taxon>rosids</taxon>
        <taxon>fabids</taxon>
        <taxon>Fabales</taxon>
        <taxon>Fabaceae</taxon>
        <taxon>Papilionoideae</taxon>
        <taxon>50 kb inversion clade</taxon>
        <taxon>NPAAA clade</taxon>
        <taxon>indigoferoid/millettioid clade</taxon>
        <taxon>Phaseoleae</taxon>
        <taxon>Mucuna</taxon>
    </lineage>
</organism>
<feature type="non-terminal residue" evidence="2">
    <location>
        <position position="1"/>
    </location>
</feature>
<feature type="domain" description="DUF7745" evidence="1">
    <location>
        <begin position="31"/>
        <end position="97"/>
    </location>
</feature>
<proteinExistence type="predicted"/>